<dbReference type="InterPro" id="IPR013520">
    <property type="entry name" value="Ribonucl_H"/>
</dbReference>
<accession>A0ABT8F0S5</accession>
<evidence type="ECO:0000259" key="1">
    <source>
        <dbReference type="PROSITE" id="PS50164"/>
    </source>
</evidence>
<keyword evidence="3" id="KW-1185">Reference proteome</keyword>
<dbReference type="Pfam" id="PF01541">
    <property type="entry name" value="GIY-YIG"/>
    <property type="match status" value="1"/>
</dbReference>
<sequence>MEFAIVDIETTGGYAERNRIVEIAIRVHDGERVIDQFDSLINPQRAIHPSVSAIHGITDRMVAEAPKFHEIAKEIYQMLQGRVFVAHSVNFDYSFLKTEFESLGAQFSFKKLCTVRLSRKLFPGLPSYSLGNLCQSLGIPLSDRHRAGGDVDATAILFSRLVEVDSQGFIQQSIKKNAMEHFLPSHLSKETFEKLPEVPGVYYFQNTHAQTIYVGKAINLKKRIYSHFTGSGQAHVKQRFKQEIADVKFTETGNELVALLHEASEIKRLKPTYNRALKMKIPLAGIYQYEDGQGYIRLAVARIKKGEKPIHMVKNEQHGRALLEDFKDKYQLCRKLLGIHKTSGPCFDHRLGDCQGACCQQESADVYNLRVQQALDTLKENEEDYLLIEEGRHAEEKAFVWVEKGKLKAWGFLNKESLIDAPSIENLEAVAQALEHDMDTYRIVRQYVKARPQIDLIKL</sequence>
<reference evidence="2" key="1">
    <citation type="submission" date="2023-06" db="EMBL/GenBank/DDBJ databases">
        <title>Cytophagales bacterium Strain LB-30, isolated from soil.</title>
        <authorList>
            <person name="Liu B."/>
        </authorList>
    </citation>
    <scope>NUCLEOTIDE SEQUENCE</scope>
    <source>
        <strain evidence="2">LB-30</strain>
    </source>
</reference>
<dbReference type="SUPFAM" id="SSF82771">
    <property type="entry name" value="GIY-YIG endonuclease"/>
    <property type="match status" value="1"/>
</dbReference>
<dbReference type="SUPFAM" id="SSF53098">
    <property type="entry name" value="Ribonuclease H-like"/>
    <property type="match status" value="1"/>
</dbReference>
<dbReference type="Gene3D" id="3.40.1440.10">
    <property type="entry name" value="GIY-YIG endonuclease"/>
    <property type="match status" value="1"/>
</dbReference>
<dbReference type="PANTHER" id="PTHR30231:SF41">
    <property type="entry name" value="DNA POLYMERASE III SUBUNIT EPSILON"/>
    <property type="match status" value="1"/>
</dbReference>
<dbReference type="RefSeq" id="WP_320002565.1">
    <property type="nucleotide sequence ID" value="NZ_JAUHJS010000001.1"/>
</dbReference>
<dbReference type="Pfam" id="PF00929">
    <property type="entry name" value="RNase_T"/>
    <property type="match status" value="1"/>
</dbReference>
<dbReference type="Proteomes" id="UP001168552">
    <property type="component" value="Unassembled WGS sequence"/>
</dbReference>
<dbReference type="SMART" id="SM00479">
    <property type="entry name" value="EXOIII"/>
    <property type="match status" value="1"/>
</dbReference>
<dbReference type="GO" id="GO:0004527">
    <property type="term" value="F:exonuclease activity"/>
    <property type="evidence" value="ECO:0007669"/>
    <property type="project" value="UniProtKB-KW"/>
</dbReference>
<proteinExistence type="predicted"/>
<evidence type="ECO:0000313" key="2">
    <source>
        <dbReference type="EMBL" id="MDN4164038.1"/>
    </source>
</evidence>
<protein>
    <submittedName>
        <fullName evidence="2">Exonuclease domain-containing protein</fullName>
    </submittedName>
</protein>
<dbReference type="CDD" id="cd10434">
    <property type="entry name" value="GIY-YIG_UvrC_Cho"/>
    <property type="match status" value="1"/>
</dbReference>
<dbReference type="InterPro" id="IPR036397">
    <property type="entry name" value="RNaseH_sf"/>
</dbReference>
<dbReference type="InterPro" id="IPR006054">
    <property type="entry name" value="DnaQ"/>
</dbReference>
<dbReference type="InterPro" id="IPR035901">
    <property type="entry name" value="GIY-YIG_endonuc_sf"/>
</dbReference>
<name>A0ABT8F0S5_9BACT</name>
<keyword evidence="2" id="KW-0378">Hydrolase</keyword>
<dbReference type="CDD" id="cd06127">
    <property type="entry name" value="DEDDh"/>
    <property type="match status" value="1"/>
</dbReference>
<evidence type="ECO:0000313" key="3">
    <source>
        <dbReference type="Proteomes" id="UP001168552"/>
    </source>
</evidence>
<dbReference type="InterPro" id="IPR047296">
    <property type="entry name" value="GIY-YIG_UvrC_Cho"/>
</dbReference>
<dbReference type="EMBL" id="JAUHJS010000001">
    <property type="protein sequence ID" value="MDN4164038.1"/>
    <property type="molecule type" value="Genomic_DNA"/>
</dbReference>
<keyword evidence="2" id="KW-0540">Nuclease</keyword>
<dbReference type="SMART" id="SM00465">
    <property type="entry name" value="GIYc"/>
    <property type="match status" value="1"/>
</dbReference>
<organism evidence="2 3">
    <name type="scientific">Shiella aurantiaca</name>
    <dbReference type="NCBI Taxonomy" id="3058365"/>
    <lineage>
        <taxon>Bacteria</taxon>
        <taxon>Pseudomonadati</taxon>
        <taxon>Bacteroidota</taxon>
        <taxon>Cytophagia</taxon>
        <taxon>Cytophagales</taxon>
        <taxon>Shiellaceae</taxon>
        <taxon>Shiella</taxon>
    </lineage>
</organism>
<dbReference type="PROSITE" id="PS50164">
    <property type="entry name" value="GIY_YIG"/>
    <property type="match status" value="1"/>
</dbReference>
<gene>
    <name evidence="2" type="ORF">QWY31_00920</name>
</gene>
<dbReference type="InterPro" id="IPR012337">
    <property type="entry name" value="RNaseH-like_sf"/>
</dbReference>
<dbReference type="Gene3D" id="3.30.420.10">
    <property type="entry name" value="Ribonuclease H-like superfamily/Ribonuclease H"/>
    <property type="match status" value="1"/>
</dbReference>
<keyword evidence="2" id="KW-0269">Exonuclease</keyword>
<dbReference type="PANTHER" id="PTHR30231">
    <property type="entry name" value="DNA POLYMERASE III SUBUNIT EPSILON"/>
    <property type="match status" value="1"/>
</dbReference>
<feature type="domain" description="GIY-YIG" evidence="1">
    <location>
        <begin position="197"/>
        <end position="275"/>
    </location>
</feature>
<comment type="caution">
    <text evidence="2">The sequence shown here is derived from an EMBL/GenBank/DDBJ whole genome shotgun (WGS) entry which is preliminary data.</text>
</comment>
<dbReference type="InterPro" id="IPR000305">
    <property type="entry name" value="GIY-YIG_endonuc"/>
</dbReference>
<dbReference type="NCBIfam" id="TIGR00573">
    <property type="entry name" value="dnaq"/>
    <property type="match status" value="1"/>
</dbReference>